<gene>
    <name evidence="2" type="ORF">DA391_23445</name>
</gene>
<dbReference type="RefSeq" id="WP_088130805.1">
    <property type="nucleotide sequence ID" value="NZ_CP028488.1"/>
</dbReference>
<dbReference type="Proteomes" id="UP000240908">
    <property type="component" value="Plasmid unnamed1"/>
</dbReference>
<name>A0ABM6V0U8_9GAMM</name>
<accession>A0ABM6V0U8</accession>
<evidence type="ECO:0000313" key="3">
    <source>
        <dbReference type="Proteomes" id="UP000240908"/>
    </source>
</evidence>
<feature type="compositionally biased region" description="Polar residues" evidence="1">
    <location>
        <begin position="102"/>
        <end position="112"/>
    </location>
</feature>
<proteinExistence type="predicted"/>
<organism evidence="2 3">
    <name type="scientific">Yersinia massiliensis</name>
    <dbReference type="NCBI Taxonomy" id="419257"/>
    <lineage>
        <taxon>Bacteria</taxon>
        <taxon>Pseudomonadati</taxon>
        <taxon>Pseudomonadota</taxon>
        <taxon>Gammaproteobacteria</taxon>
        <taxon>Enterobacterales</taxon>
        <taxon>Yersiniaceae</taxon>
        <taxon>Yersinia</taxon>
    </lineage>
</organism>
<geneLocation type="plasmid" evidence="2 3">
    <name>unnamed1</name>
</geneLocation>
<protein>
    <submittedName>
        <fullName evidence="2">Mobilization protein MobC</fullName>
    </submittedName>
</protein>
<dbReference type="EMBL" id="CP028488">
    <property type="protein sequence ID" value="AVX40636.1"/>
    <property type="molecule type" value="Genomic_DNA"/>
</dbReference>
<evidence type="ECO:0000256" key="1">
    <source>
        <dbReference type="SAM" id="MobiDB-lite"/>
    </source>
</evidence>
<evidence type="ECO:0000313" key="2">
    <source>
        <dbReference type="EMBL" id="AVX40636.1"/>
    </source>
</evidence>
<keyword evidence="3" id="KW-1185">Reference proteome</keyword>
<feature type="region of interest" description="Disordered" evidence="1">
    <location>
        <begin position="84"/>
        <end position="112"/>
    </location>
</feature>
<sequence>MAAKNHYSTEQLELAKVQLSELPDLRTERLTGKEVLAGLKEQILILATQKGYTAKDIKSALESCEIVVSERAIQEAIKSVAMTKKKAPSSSKVRSIKKSEVENTGTNVAAQS</sequence>
<reference evidence="3" key="1">
    <citation type="journal article" date="2018" name="Genome Announc.">
        <title>First complete genome sequence of Yersinia massiliensis.</title>
        <authorList>
            <person name="Thomas M.C."/>
            <person name="Arling V."/>
            <person name="Goji N."/>
            <person name="Janzen T.W."/>
            <person name="Duceppe M.-O."/>
            <person name="Mathews A."/>
            <person name="Carrillo C."/>
            <person name="Amoako K."/>
        </authorList>
    </citation>
    <scope>NUCLEOTIDE SEQUENCE [LARGE SCALE GENOMIC DNA]</scope>
    <source>
        <strain evidence="3">GTA</strain>
        <plasmid evidence="3">unnamed1</plasmid>
    </source>
</reference>
<keyword evidence="2" id="KW-0614">Plasmid</keyword>